<protein>
    <submittedName>
        <fullName evidence="4">TadE-like protein</fullName>
    </submittedName>
</protein>
<feature type="transmembrane region" description="Helical" evidence="2">
    <location>
        <begin position="24"/>
        <end position="43"/>
    </location>
</feature>
<keyword evidence="2" id="KW-0472">Membrane</keyword>
<dbReference type="EMBL" id="AWSD01000126">
    <property type="protein sequence ID" value="ERH20309.1"/>
    <property type="molecule type" value="Genomic_DNA"/>
</dbReference>
<evidence type="ECO:0000313" key="5">
    <source>
        <dbReference type="Proteomes" id="UP000016498"/>
    </source>
</evidence>
<sequence>MEGDTMSGTTIFKRLREHPERGSISVYVVIIAAVLMLVAGLCIEGGRVLNSRATMADQAEQAARAGVQQLSMAKLRDSGVASTDPAAASSAARSYLARSGAAKTATVKASSDRVSVTVERDVPTTMLRLVGVTSIHVTVTGEARNAFGPEERRRPRLPKTGNAIGLEGRQNP</sequence>
<dbReference type="HOGENOM" id="CLU_135445_0_1_11"/>
<evidence type="ECO:0000259" key="3">
    <source>
        <dbReference type="Pfam" id="PF13400"/>
    </source>
</evidence>
<evidence type="ECO:0000256" key="1">
    <source>
        <dbReference type="SAM" id="MobiDB-lite"/>
    </source>
</evidence>
<keyword evidence="2" id="KW-0812">Transmembrane</keyword>
<dbReference type="Proteomes" id="UP000016498">
    <property type="component" value="Unassembled WGS sequence"/>
</dbReference>
<dbReference type="InterPro" id="IPR028087">
    <property type="entry name" value="Tad_N"/>
</dbReference>
<comment type="caution">
    <text evidence="4">The sequence shown here is derived from an EMBL/GenBank/DDBJ whole genome shotgun (WGS) entry which is preliminary data.</text>
</comment>
<feature type="region of interest" description="Disordered" evidence="1">
    <location>
        <begin position="147"/>
        <end position="172"/>
    </location>
</feature>
<dbReference type="AlphaFoldDB" id="U1QEH3"/>
<name>U1QEH3_9ACTO</name>
<evidence type="ECO:0000256" key="2">
    <source>
        <dbReference type="SAM" id="Phobius"/>
    </source>
</evidence>
<proteinExistence type="predicted"/>
<gene>
    <name evidence="4" type="ORF">HMPREF1549_01288</name>
</gene>
<feature type="domain" description="Putative Flp pilus-assembly TadG-like N-terminal" evidence="3">
    <location>
        <begin position="22"/>
        <end position="69"/>
    </location>
</feature>
<keyword evidence="2" id="KW-1133">Transmembrane helix</keyword>
<dbReference type="Pfam" id="PF13400">
    <property type="entry name" value="Tad"/>
    <property type="match status" value="1"/>
</dbReference>
<accession>U1QEH3</accession>
<reference evidence="4 5" key="1">
    <citation type="submission" date="2013-06" db="EMBL/GenBank/DDBJ databases">
        <authorList>
            <person name="Weinstock G."/>
            <person name="Sodergren E."/>
            <person name="Lobos E.A."/>
            <person name="Fulton L."/>
            <person name="Fulton R."/>
            <person name="Courtney L."/>
            <person name="Fronick C."/>
            <person name="O'Laughlin M."/>
            <person name="Godfrey J."/>
            <person name="Wilson R.M."/>
            <person name="Miner T."/>
            <person name="Farmer C."/>
            <person name="Delehaunty K."/>
            <person name="Cordes M."/>
            <person name="Minx P."/>
            <person name="Tomlinson C."/>
            <person name="Chen J."/>
            <person name="Wollam A."/>
            <person name="Pepin K.H."/>
            <person name="Bhonagiri V."/>
            <person name="Zhang X."/>
            <person name="Warren W."/>
            <person name="Mitreva M."/>
            <person name="Mardis E.R."/>
            <person name="Wilson R.K."/>
        </authorList>
    </citation>
    <scope>NUCLEOTIDE SEQUENCE [LARGE SCALE GENOMIC DNA]</scope>
    <source>
        <strain evidence="4 5">F0510</strain>
    </source>
</reference>
<organism evidence="4 5">
    <name type="scientific">Actinomyces johnsonii F0510</name>
    <dbReference type="NCBI Taxonomy" id="1227262"/>
    <lineage>
        <taxon>Bacteria</taxon>
        <taxon>Bacillati</taxon>
        <taxon>Actinomycetota</taxon>
        <taxon>Actinomycetes</taxon>
        <taxon>Actinomycetales</taxon>
        <taxon>Actinomycetaceae</taxon>
        <taxon>Actinomyces</taxon>
    </lineage>
</organism>
<evidence type="ECO:0000313" key="4">
    <source>
        <dbReference type="EMBL" id="ERH20309.1"/>
    </source>
</evidence>